<accession>A0A1B1N2D6</accession>
<feature type="domain" description="Spore protein YkvP/CgeB glycosyl transferase-like" evidence="1">
    <location>
        <begin position="202"/>
        <end position="351"/>
    </location>
</feature>
<dbReference type="Proteomes" id="UP000092573">
    <property type="component" value="Chromosome"/>
</dbReference>
<organism evidence="2 3">
    <name type="scientific">Paenibacillus yonginensis</name>
    <dbReference type="NCBI Taxonomy" id="1462996"/>
    <lineage>
        <taxon>Bacteria</taxon>
        <taxon>Bacillati</taxon>
        <taxon>Bacillota</taxon>
        <taxon>Bacilli</taxon>
        <taxon>Bacillales</taxon>
        <taxon>Paenibacillaceae</taxon>
        <taxon>Paenibacillus</taxon>
    </lineage>
</organism>
<dbReference type="EMBL" id="CP014167">
    <property type="protein sequence ID" value="ANS75578.1"/>
    <property type="molecule type" value="Genomic_DNA"/>
</dbReference>
<dbReference type="AlphaFoldDB" id="A0A1B1N2D6"/>
<dbReference type="KEGG" id="pyg:AWM70_14040"/>
<dbReference type="SUPFAM" id="SSF53756">
    <property type="entry name" value="UDP-Glycosyltransferase/glycogen phosphorylase"/>
    <property type="match status" value="1"/>
</dbReference>
<dbReference type="InterPro" id="IPR055259">
    <property type="entry name" value="YkvP/CgeB_Glyco_trans-like"/>
</dbReference>
<gene>
    <name evidence="2" type="ORF">AWM70_14040</name>
</gene>
<name>A0A1B1N2D6_9BACL</name>
<keyword evidence="3" id="KW-1185">Reference proteome</keyword>
<evidence type="ECO:0000259" key="1">
    <source>
        <dbReference type="Pfam" id="PF13524"/>
    </source>
</evidence>
<sequence>MQQARENAFRQGRMEGYRLGGCRAVMERVTPAGPERSRLRILYVPQGFPTIDHGLIEALKQSAAEFASAGPAEMLETAQSWKPDLVLVLNALHVFPPEHAAHIDQLRSWGIRTAVWFVDDPYFTEFTLDLARHFDYVFTHEKSCVPYYEAGGCKEVHYLPLAADLELFTPVETPRSYQSDVCFIGNAFWNRVALIDELAPYLSTKKVVVVGSYWDRLSRYNELRPFIRDGWANPMETRFYYNGAKVVINLHRPAEYGLDNHNTAGLPGLSINPRTYEISACGTLQLTDVREDLHAYYRPGYDIETYGTAGELRDKIEYYLGHEEERAQIAWRALWTTRKNHSYKERIGRMLSIVK</sequence>
<dbReference type="Pfam" id="PF13524">
    <property type="entry name" value="Glyco_trans_1_2"/>
    <property type="match status" value="1"/>
</dbReference>
<evidence type="ECO:0000313" key="3">
    <source>
        <dbReference type="Proteomes" id="UP000092573"/>
    </source>
</evidence>
<proteinExistence type="predicted"/>
<dbReference type="STRING" id="1462996.AWM70_14040"/>
<protein>
    <submittedName>
        <fullName evidence="2">Spore maturation protein</fullName>
    </submittedName>
</protein>
<reference evidence="2 3" key="1">
    <citation type="submission" date="2016-01" db="EMBL/GenBank/DDBJ databases">
        <title>Complete Genome Sequence of Paenibacillus yonginensis DCY84, a novel Plant Growth-Promoting Bacteria with Elicitation of Induced Systemic Resistance.</title>
        <authorList>
            <person name="Kim Y.J."/>
            <person name="Yang D.C."/>
            <person name="Sukweenadhi J."/>
        </authorList>
    </citation>
    <scope>NUCLEOTIDE SEQUENCE [LARGE SCALE GENOMIC DNA]</scope>
    <source>
        <strain evidence="2 3">DCY84</strain>
    </source>
</reference>
<evidence type="ECO:0000313" key="2">
    <source>
        <dbReference type="EMBL" id="ANS75578.1"/>
    </source>
</evidence>
<dbReference type="OrthoDB" id="110463at2"/>